<dbReference type="EMBL" id="CAKMRJ010000001">
    <property type="protein sequence ID" value="CAH1412739.1"/>
    <property type="molecule type" value="Genomic_DNA"/>
</dbReference>
<name>A0AAU9LI26_9ASTR</name>
<evidence type="ECO:0000313" key="1">
    <source>
        <dbReference type="EMBL" id="CAH1412739.1"/>
    </source>
</evidence>
<accession>A0AAU9LI26</accession>
<organism evidence="1 2">
    <name type="scientific">Lactuca virosa</name>
    <dbReference type="NCBI Taxonomy" id="75947"/>
    <lineage>
        <taxon>Eukaryota</taxon>
        <taxon>Viridiplantae</taxon>
        <taxon>Streptophyta</taxon>
        <taxon>Embryophyta</taxon>
        <taxon>Tracheophyta</taxon>
        <taxon>Spermatophyta</taxon>
        <taxon>Magnoliopsida</taxon>
        <taxon>eudicotyledons</taxon>
        <taxon>Gunneridae</taxon>
        <taxon>Pentapetalae</taxon>
        <taxon>asterids</taxon>
        <taxon>campanulids</taxon>
        <taxon>Asterales</taxon>
        <taxon>Asteraceae</taxon>
        <taxon>Cichorioideae</taxon>
        <taxon>Cichorieae</taxon>
        <taxon>Lactucinae</taxon>
        <taxon>Lactuca</taxon>
    </lineage>
</organism>
<proteinExistence type="predicted"/>
<protein>
    <submittedName>
        <fullName evidence="1">Uncharacterized protein</fullName>
    </submittedName>
</protein>
<sequence>MLQRYYSLDVSEEDEESMEIVTQGLFHLKLVGLKGESINMTSSTGVSSVDWVELSVLEQNHLPLTSIDVNIKLIRNFLCYSCRKFLVSPLPEEIS</sequence>
<dbReference type="Proteomes" id="UP001157418">
    <property type="component" value="Unassembled WGS sequence"/>
</dbReference>
<evidence type="ECO:0000313" key="2">
    <source>
        <dbReference type="Proteomes" id="UP001157418"/>
    </source>
</evidence>
<comment type="caution">
    <text evidence="1">The sequence shown here is derived from an EMBL/GenBank/DDBJ whole genome shotgun (WGS) entry which is preliminary data.</text>
</comment>
<reference evidence="1 2" key="1">
    <citation type="submission" date="2022-01" db="EMBL/GenBank/DDBJ databases">
        <authorList>
            <person name="Xiong W."/>
            <person name="Schranz E."/>
        </authorList>
    </citation>
    <scope>NUCLEOTIDE SEQUENCE [LARGE SCALE GENOMIC DNA]</scope>
</reference>
<gene>
    <name evidence="1" type="ORF">LVIROSA_LOCUS736</name>
</gene>
<keyword evidence="2" id="KW-1185">Reference proteome</keyword>
<dbReference type="AlphaFoldDB" id="A0AAU9LI26"/>